<organism evidence="2 3">
    <name type="scientific">Desulfitobacterium hafniense</name>
    <name type="common">Desulfitobacterium frappieri</name>
    <dbReference type="NCBI Taxonomy" id="49338"/>
    <lineage>
        <taxon>Bacteria</taxon>
        <taxon>Bacillati</taxon>
        <taxon>Bacillota</taxon>
        <taxon>Clostridia</taxon>
        <taxon>Eubacteriales</taxon>
        <taxon>Desulfitobacteriaceae</taxon>
        <taxon>Desulfitobacterium</taxon>
    </lineage>
</organism>
<dbReference type="InterPro" id="IPR003382">
    <property type="entry name" value="Flavoprotein"/>
</dbReference>
<dbReference type="Proteomes" id="UP000054623">
    <property type="component" value="Unassembled WGS sequence"/>
</dbReference>
<dbReference type="InterPro" id="IPR036551">
    <property type="entry name" value="Flavin_trans-like"/>
</dbReference>
<gene>
    <name evidence="2" type="ORF">AT727_05970</name>
</gene>
<proteinExistence type="predicted"/>
<sequence length="181" mass="19476">MKDSKKNELKIAWGVTGAGHFLPSCLELALNCGKVEFFLSAAGAEVVNYYGLGPRLRESGHSVVKDSSASSLSVTKLYTGSYGLVVIAPVTGNSIAKMAHGIADNLITNLFAHAGKNRIPTVLLPCDTGRELTSFTPQGEEVPVYIRTIDRQNSDILAAWEGVTIVSNPEQLKNCLQKWQA</sequence>
<name>A0A0W1JIM9_DESHA</name>
<reference evidence="2 3" key="1">
    <citation type="submission" date="2015-12" db="EMBL/GenBank/DDBJ databases">
        <title>Draft Genome Sequence of Desulfitobacterium hafniense Strain DH, a Sulfate-reducing Bacterium Isolated from Paddy Soils.</title>
        <authorList>
            <person name="Bao P."/>
            <person name="Zhang X."/>
            <person name="Li G."/>
        </authorList>
    </citation>
    <scope>NUCLEOTIDE SEQUENCE [LARGE SCALE GENOMIC DNA]</scope>
    <source>
        <strain evidence="2 3">DH</strain>
    </source>
</reference>
<protein>
    <recommendedName>
        <fullName evidence="1">Flavoprotein domain-containing protein</fullName>
    </recommendedName>
</protein>
<evidence type="ECO:0000313" key="2">
    <source>
        <dbReference type="EMBL" id="KTE91333.1"/>
    </source>
</evidence>
<evidence type="ECO:0000313" key="3">
    <source>
        <dbReference type="Proteomes" id="UP000054623"/>
    </source>
</evidence>
<dbReference type="EMBL" id="LOCK01000028">
    <property type="protein sequence ID" value="KTE91333.1"/>
    <property type="molecule type" value="Genomic_DNA"/>
</dbReference>
<accession>A0A0W1JIM9</accession>
<dbReference type="GO" id="GO:0003824">
    <property type="term" value="F:catalytic activity"/>
    <property type="evidence" value="ECO:0007669"/>
    <property type="project" value="InterPro"/>
</dbReference>
<feature type="domain" description="Flavoprotein" evidence="1">
    <location>
        <begin position="10"/>
        <end position="133"/>
    </location>
</feature>
<dbReference type="Pfam" id="PF02441">
    <property type="entry name" value="Flavoprotein"/>
    <property type="match status" value="1"/>
</dbReference>
<dbReference type="SUPFAM" id="SSF52507">
    <property type="entry name" value="Homo-oligomeric flavin-containing Cys decarboxylases, HFCD"/>
    <property type="match status" value="1"/>
</dbReference>
<evidence type="ECO:0000259" key="1">
    <source>
        <dbReference type="Pfam" id="PF02441"/>
    </source>
</evidence>
<dbReference type="Gene3D" id="3.40.50.1950">
    <property type="entry name" value="Flavin prenyltransferase-like"/>
    <property type="match status" value="1"/>
</dbReference>
<comment type="caution">
    <text evidence="2">The sequence shown here is derived from an EMBL/GenBank/DDBJ whole genome shotgun (WGS) entry which is preliminary data.</text>
</comment>
<dbReference type="AlphaFoldDB" id="A0A0W1JIM9"/>